<evidence type="ECO:0000313" key="4">
    <source>
        <dbReference type="WBParaSite" id="jg11068"/>
    </source>
</evidence>
<evidence type="ECO:0000259" key="2">
    <source>
        <dbReference type="PROSITE" id="PS50835"/>
    </source>
</evidence>
<reference evidence="4" key="1">
    <citation type="submission" date="2022-11" db="UniProtKB">
        <authorList>
            <consortium name="WormBaseParasite"/>
        </authorList>
    </citation>
    <scope>IDENTIFICATION</scope>
</reference>
<sequence>MLGRTLFSNYCASCLAILLLAVLGQLDAAPEPIMTTIYRIHPKKCPTLADGPMLAFVDEEPPKLVTFNQTTPFECRRVVECKVMSSPSESNVYWYRNDQLIQATTIRDITFEAMAEKSEQLGPSPPGTMLGLSQMTHRLCVDPFVGTQTEEFKCKLQSLCELNETIESQPILVQPEGHRARRMEAGAGETPNRGTPLLKAPLITMIQSTRMELAGNFVQLMCNAVGNPKPKVNWNVIDDEDETVTHSISKYPFIWELTNGDLLVDSASTDMASISLECRATNPYGSDTATSTLILLSEN</sequence>
<dbReference type="PROSITE" id="PS50835">
    <property type="entry name" value="IG_LIKE"/>
    <property type="match status" value="2"/>
</dbReference>
<dbReference type="InterPro" id="IPR013783">
    <property type="entry name" value="Ig-like_fold"/>
</dbReference>
<dbReference type="InterPro" id="IPR036179">
    <property type="entry name" value="Ig-like_dom_sf"/>
</dbReference>
<feature type="domain" description="Ig-like" evidence="2">
    <location>
        <begin position="52"/>
        <end position="174"/>
    </location>
</feature>
<dbReference type="InterPro" id="IPR013098">
    <property type="entry name" value="Ig_I-set"/>
</dbReference>
<dbReference type="SUPFAM" id="SSF48726">
    <property type="entry name" value="Immunoglobulin"/>
    <property type="match status" value="1"/>
</dbReference>
<feature type="domain" description="Ig-like" evidence="2">
    <location>
        <begin position="201"/>
        <end position="294"/>
    </location>
</feature>
<organism evidence="3 4">
    <name type="scientific">Ditylenchus dipsaci</name>
    <dbReference type="NCBI Taxonomy" id="166011"/>
    <lineage>
        <taxon>Eukaryota</taxon>
        <taxon>Metazoa</taxon>
        <taxon>Ecdysozoa</taxon>
        <taxon>Nematoda</taxon>
        <taxon>Chromadorea</taxon>
        <taxon>Rhabditida</taxon>
        <taxon>Tylenchina</taxon>
        <taxon>Tylenchomorpha</taxon>
        <taxon>Sphaerularioidea</taxon>
        <taxon>Anguinidae</taxon>
        <taxon>Anguininae</taxon>
        <taxon>Ditylenchus</taxon>
    </lineage>
</organism>
<dbReference type="Proteomes" id="UP000887574">
    <property type="component" value="Unplaced"/>
</dbReference>
<name>A0A915CNU7_9BILA</name>
<feature type="signal peptide" evidence="1">
    <location>
        <begin position="1"/>
        <end position="28"/>
    </location>
</feature>
<accession>A0A915CNU7</accession>
<dbReference type="Gene3D" id="2.60.40.10">
    <property type="entry name" value="Immunoglobulins"/>
    <property type="match status" value="1"/>
</dbReference>
<dbReference type="AlphaFoldDB" id="A0A915CNU7"/>
<proteinExistence type="predicted"/>
<evidence type="ECO:0000313" key="3">
    <source>
        <dbReference type="Proteomes" id="UP000887574"/>
    </source>
</evidence>
<protein>
    <submittedName>
        <fullName evidence="4">Ig-like domain-containing protein</fullName>
    </submittedName>
</protein>
<feature type="chain" id="PRO_5037432986" evidence="1">
    <location>
        <begin position="29"/>
        <end position="299"/>
    </location>
</feature>
<keyword evidence="3" id="KW-1185">Reference proteome</keyword>
<dbReference type="InterPro" id="IPR007110">
    <property type="entry name" value="Ig-like_dom"/>
</dbReference>
<dbReference type="Pfam" id="PF07679">
    <property type="entry name" value="I-set"/>
    <property type="match status" value="1"/>
</dbReference>
<keyword evidence="1" id="KW-0732">Signal</keyword>
<dbReference type="WBParaSite" id="jg11068">
    <property type="protein sequence ID" value="jg11068"/>
    <property type="gene ID" value="jg11068"/>
</dbReference>
<evidence type="ECO:0000256" key="1">
    <source>
        <dbReference type="SAM" id="SignalP"/>
    </source>
</evidence>